<reference evidence="2" key="1">
    <citation type="submission" date="2020-03" db="EMBL/GenBank/DDBJ databases">
        <authorList>
            <person name="Weist P."/>
        </authorList>
    </citation>
    <scope>NUCLEOTIDE SEQUENCE</scope>
</reference>
<dbReference type="EMBL" id="CADEAL010004170">
    <property type="protein sequence ID" value="CAB1453464.1"/>
    <property type="molecule type" value="Genomic_DNA"/>
</dbReference>
<sequence>MARGRSLDTPALGSSPSCSQSREETHTLPSRLQMNRACAKPPLILPWQRGMTLKKNLQCGAHHGCTSAHIVLQRTLSCGAQHPGGTSAAAAHIVPHLLAAHFILRRTSFPAANIIVRCTSEEEDPSLSVEEASGFIAKQLRVQVGTKLAGRCQPGARTSAAASSSMLSAQLHMYGVCEAWRGVLPSPAPDAHCGQVNRRQQQGTHTAIHLHRSFLPSCSII</sequence>
<keyword evidence="3" id="KW-1185">Reference proteome</keyword>
<gene>
    <name evidence="2" type="ORF">PLEPLA_LOCUS41218</name>
</gene>
<evidence type="ECO:0000256" key="1">
    <source>
        <dbReference type="SAM" id="MobiDB-lite"/>
    </source>
</evidence>
<name>A0A9N7Z9E4_PLEPL</name>
<evidence type="ECO:0000313" key="2">
    <source>
        <dbReference type="EMBL" id="CAB1453464.1"/>
    </source>
</evidence>
<accession>A0A9N7Z9E4</accession>
<protein>
    <submittedName>
        <fullName evidence="2">Uncharacterized protein</fullName>
    </submittedName>
</protein>
<organism evidence="2 3">
    <name type="scientific">Pleuronectes platessa</name>
    <name type="common">European plaice</name>
    <dbReference type="NCBI Taxonomy" id="8262"/>
    <lineage>
        <taxon>Eukaryota</taxon>
        <taxon>Metazoa</taxon>
        <taxon>Chordata</taxon>
        <taxon>Craniata</taxon>
        <taxon>Vertebrata</taxon>
        <taxon>Euteleostomi</taxon>
        <taxon>Actinopterygii</taxon>
        <taxon>Neopterygii</taxon>
        <taxon>Teleostei</taxon>
        <taxon>Neoteleostei</taxon>
        <taxon>Acanthomorphata</taxon>
        <taxon>Carangaria</taxon>
        <taxon>Pleuronectiformes</taxon>
        <taxon>Pleuronectoidei</taxon>
        <taxon>Pleuronectidae</taxon>
        <taxon>Pleuronectes</taxon>
    </lineage>
</organism>
<comment type="caution">
    <text evidence="2">The sequence shown here is derived from an EMBL/GenBank/DDBJ whole genome shotgun (WGS) entry which is preliminary data.</text>
</comment>
<dbReference type="Proteomes" id="UP001153269">
    <property type="component" value="Unassembled WGS sequence"/>
</dbReference>
<evidence type="ECO:0000313" key="3">
    <source>
        <dbReference type="Proteomes" id="UP001153269"/>
    </source>
</evidence>
<dbReference type="AlphaFoldDB" id="A0A9N7Z9E4"/>
<feature type="region of interest" description="Disordered" evidence="1">
    <location>
        <begin position="1"/>
        <end position="26"/>
    </location>
</feature>
<proteinExistence type="predicted"/>